<organism evidence="2 3">
    <name type="scientific">Lysobacter enzymogenes</name>
    <dbReference type="NCBI Taxonomy" id="69"/>
    <lineage>
        <taxon>Bacteria</taxon>
        <taxon>Pseudomonadati</taxon>
        <taxon>Pseudomonadota</taxon>
        <taxon>Gammaproteobacteria</taxon>
        <taxon>Lysobacterales</taxon>
        <taxon>Lysobacteraceae</taxon>
        <taxon>Lysobacter</taxon>
    </lineage>
</organism>
<dbReference type="EMBL" id="AP014940">
    <property type="protein sequence ID" value="BAV95546.1"/>
    <property type="molecule type" value="Genomic_DNA"/>
</dbReference>
<keyword evidence="1" id="KW-0732">Signal</keyword>
<reference evidence="2 3" key="1">
    <citation type="journal article" date="2017" name="DNA Res.">
        <title>Complete genome sequence and expression profile of the commercial lytic enzyme producer Lysobacter enzymogenes M497-1.</title>
        <authorList>
            <person name="Takami H."/>
            <person name="Toyoda A."/>
            <person name="Uchiyama I."/>
            <person name="Itoh T."/>
            <person name="Takaki Y."/>
            <person name="Arai W."/>
            <person name="Nishi S."/>
            <person name="Kawai M."/>
            <person name="Shinya K."/>
            <person name="Ikeda H."/>
        </authorList>
    </citation>
    <scope>NUCLEOTIDE SEQUENCE [LARGE SCALE GENOMIC DNA]</scope>
    <source>
        <strain evidence="2 3">M497-1</strain>
    </source>
</reference>
<sequence>MSRGLRGAAASLLMCVAGAAGAATHRVDDSGTQVMNPNVQMRWDASAPGAPGRGLSGALDVALRLDVAAWRGRSGRLYMTLPASPSGPLQVSWTTQGALLPGRLVAGERALIYAGPIAQDVLRDRLRLTVQADAQRMERAETVNFSFEIDLDEP</sequence>
<dbReference type="Proteomes" id="UP000218824">
    <property type="component" value="Chromosome"/>
</dbReference>
<name>A0AAU9AMD1_LYSEN</name>
<dbReference type="RefSeq" id="WP_096376196.1">
    <property type="nucleotide sequence ID" value="NZ_AP014940.1"/>
</dbReference>
<dbReference type="KEGG" id="lem:LEN_0059"/>
<feature type="chain" id="PRO_5043594279" evidence="1">
    <location>
        <begin position="23"/>
        <end position="154"/>
    </location>
</feature>
<proteinExistence type="predicted"/>
<dbReference type="AlphaFoldDB" id="A0AAU9AMD1"/>
<evidence type="ECO:0000313" key="2">
    <source>
        <dbReference type="EMBL" id="BAV95546.1"/>
    </source>
</evidence>
<accession>A0AAU9AMD1</accession>
<evidence type="ECO:0000313" key="3">
    <source>
        <dbReference type="Proteomes" id="UP000218824"/>
    </source>
</evidence>
<gene>
    <name evidence="2" type="ORF">LEN_0059</name>
</gene>
<dbReference type="GeneID" id="83062003"/>
<feature type="signal peptide" evidence="1">
    <location>
        <begin position="1"/>
        <end position="22"/>
    </location>
</feature>
<evidence type="ECO:0000256" key="1">
    <source>
        <dbReference type="SAM" id="SignalP"/>
    </source>
</evidence>
<protein>
    <submittedName>
        <fullName evidence="2">Uncharacterized protein</fullName>
    </submittedName>
</protein>